<dbReference type="EMBL" id="BSXS01016047">
    <property type="protein sequence ID" value="GMF07228.1"/>
    <property type="molecule type" value="Genomic_DNA"/>
</dbReference>
<evidence type="ECO:0000313" key="2">
    <source>
        <dbReference type="Proteomes" id="UP001165064"/>
    </source>
</evidence>
<sequence length="287" mass="33332">MAPYEQRRPNYHPPRSPKAYPSGPRRRTYYDRDDRDRDIYRGGDRVRTRERDEDADLIYDRFRNGNRNYDRDRNYHRDKRYNRDHGSDDGGDLIYGRKQKGDTEHYRNTYRYRDRSTETNRSSKFGRSDPGYSTITFGTSTSSEFYNFCGTCGFKGHSRTDPSYPKFGLKRRGNAHQDFYCEACGLKGHLRKDYNCPVFALRGPSRERMIDHIHKTDHNRSTANSISFGTNVSSEINTFCGTCGFKGHSRTDPSCPNLNTIELFPTLLVVVPLPQVSLIVTPMGQEI</sequence>
<dbReference type="Proteomes" id="UP001165064">
    <property type="component" value="Unassembled WGS sequence"/>
</dbReference>
<gene>
    <name evidence="1" type="ORF">Amon02_001280600</name>
</gene>
<reference evidence="1" key="1">
    <citation type="submission" date="2023-04" db="EMBL/GenBank/DDBJ databases">
        <title>Ambrosiozyma monospora NBRC 10751.</title>
        <authorList>
            <person name="Ichikawa N."/>
            <person name="Sato H."/>
            <person name="Tonouchi N."/>
        </authorList>
    </citation>
    <scope>NUCLEOTIDE SEQUENCE</scope>
    <source>
        <strain evidence="1">NBRC 10751</strain>
    </source>
</reference>
<evidence type="ECO:0000313" key="1">
    <source>
        <dbReference type="EMBL" id="GMF07228.1"/>
    </source>
</evidence>
<name>A0ACB5UB65_AMBMO</name>
<proteinExistence type="predicted"/>
<comment type="caution">
    <text evidence="1">The sequence shown here is derived from an EMBL/GenBank/DDBJ whole genome shotgun (WGS) entry which is preliminary data.</text>
</comment>
<accession>A0ACB5UB65</accession>
<protein>
    <submittedName>
        <fullName evidence="1">Unnamed protein product</fullName>
    </submittedName>
</protein>
<keyword evidence="2" id="KW-1185">Reference proteome</keyword>
<organism evidence="1 2">
    <name type="scientific">Ambrosiozyma monospora</name>
    <name type="common">Yeast</name>
    <name type="synonym">Endomycopsis monosporus</name>
    <dbReference type="NCBI Taxonomy" id="43982"/>
    <lineage>
        <taxon>Eukaryota</taxon>
        <taxon>Fungi</taxon>
        <taxon>Dikarya</taxon>
        <taxon>Ascomycota</taxon>
        <taxon>Saccharomycotina</taxon>
        <taxon>Pichiomycetes</taxon>
        <taxon>Pichiales</taxon>
        <taxon>Pichiaceae</taxon>
        <taxon>Ambrosiozyma</taxon>
    </lineage>
</organism>